<organism evidence="1 2">
    <name type="scientific">Alkalibacillus silvisoli</name>
    <dbReference type="NCBI Taxonomy" id="392823"/>
    <lineage>
        <taxon>Bacteria</taxon>
        <taxon>Bacillati</taxon>
        <taxon>Bacillota</taxon>
        <taxon>Bacilli</taxon>
        <taxon>Bacillales</taxon>
        <taxon>Bacillaceae</taxon>
        <taxon>Alkalibacillus</taxon>
    </lineage>
</organism>
<sequence>MTNDKRVQKFVKKYKKFYERSWVGQQTLLYNGKKYYMGFYQAFKKDTGAVFFTLDSGASKVEYREAFEWFIISIRRLATIRDLGEERRNINMIGFKTTKNFLESVVNEVRLSSEEHRLFQEGIKSISESLKLQDDLLKLMKNFDQFYNSKSPDHLYSTDDVQYLQRVNNEIDYIQYTQVKGFRDSISLFKRIRDIANNNSEVKKLTNHGVATYINEHCKGKESIRKNLDDITFIQGADQMNKDEYIDAVQREFVERQKRLNIDLMKELRFPNDLVL</sequence>
<protein>
    <submittedName>
        <fullName evidence="1">Uncharacterized protein</fullName>
    </submittedName>
</protein>
<evidence type="ECO:0000313" key="2">
    <source>
        <dbReference type="Proteomes" id="UP001500740"/>
    </source>
</evidence>
<dbReference type="RefSeq" id="WP_343783596.1">
    <property type="nucleotide sequence ID" value="NZ_BAAACZ010000018.1"/>
</dbReference>
<keyword evidence="2" id="KW-1185">Reference proteome</keyword>
<comment type="caution">
    <text evidence="1">The sequence shown here is derived from an EMBL/GenBank/DDBJ whole genome shotgun (WGS) entry which is preliminary data.</text>
</comment>
<evidence type="ECO:0000313" key="1">
    <source>
        <dbReference type="EMBL" id="GAA0465688.1"/>
    </source>
</evidence>
<gene>
    <name evidence="1" type="ORF">GCM10008935_21900</name>
</gene>
<accession>A0ABP3JWG7</accession>
<dbReference type="EMBL" id="BAAACZ010000018">
    <property type="protein sequence ID" value="GAA0465688.1"/>
    <property type="molecule type" value="Genomic_DNA"/>
</dbReference>
<name>A0ABP3JWG7_9BACI</name>
<reference evidence="2" key="1">
    <citation type="journal article" date="2019" name="Int. J. Syst. Evol. Microbiol.">
        <title>The Global Catalogue of Microorganisms (GCM) 10K type strain sequencing project: providing services to taxonomists for standard genome sequencing and annotation.</title>
        <authorList>
            <consortium name="The Broad Institute Genomics Platform"/>
            <consortium name="The Broad Institute Genome Sequencing Center for Infectious Disease"/>
            <person name="Wu L."/>
            <person name="Ma J."/>
        </authorList>
    </citation>
    <scope>NUCLEOTIDE SEQUENCE [LARGE SCALE GENOMIC DNA]</scope>
    <source>
        <strain evidence="2">JCM 14193</strain>
    </source>
</reference>
<proteinExistence type="predicted"/>
<dbReference type="Proteomes" id="UP001500740">
    <property type="component" value="Unassembled WGS sequence"/>
</dbReference>